<dbReference type="AlphaFoldDB" id="A0AAE3E2T7"/>
<dbReference type="InterPro" id="IPR000215">
    <property type="entry name" value="Serpin_fam"/>
</dbReference>
<dbReference type="EMBL" id="JAJEQN010000010">
    <property type="protein sequence ID" value="MCC2221118.1"/>
    <property type="molecule type" value="Genomic_DNA"/>
</dbReference>
<dbReference type="Pfam" id="PF00079">
    <property type="entry name" value="Serpin"/>
    <property type="match status" value="1"/>
</dbReference>
<feature type="signal peptide" evidence="3">
    <location>
        <begin position="1"/>
        <end position="25"/>
    </location>
</feature>
<dbReference type="GO" id="GO:0004867">
    <property type="term" value="F:serine-type endopeptidase inhibitor activity"/>
    <property type="evidence" value="ECO:0007669"/>
    <property type="project" value="InterPro"/>
</dbReference>
<dbReference type="PANTHER" id="PTHR11461">
    <property type="entry name" value="SERINE PROTEASE INHIBITOR, SERPIN"/>
    <property type="match status" value="1"/>
</dbReference>
<name>A0AAE3E2T7_9FIRM</name>
<evidence type="ECO:0000256" key="2">
    <source>
        <dbReference type="SAM" id="MobiDB-lite"/>
    </source>
</evidence>
<evidence type="ECO:0000256" key="1">
    <source>
        <dbReference type="RuleBase" id="RU000411"/>
    </source>
</evidence>
<feature type="compositionally biased region" description="Acidic residues" evidence="2">
    <location>
        <begin position="151"/>
        <end position="166"/>
    </location>
</feature>
<comment type="similarity">
    <text evidence="1">Belongs to the serpin family.</text>
</comment>
<evidence type="ECO:0000259" key="4">
    <source>
        <dbReference type="SMART" id="SM00093"/>
    </source>
</evidence>
<reference evidence="5 6" key="1">
    <citation type="submission" date="2021-10" db="EMBL/GenBank/DDBJ databases">
        <title>Anaerobic single-cell dispensing facilitates the cultivation of human gut bacteria.</title>
        <authorList>
            <person name="Afrizal A."/>
        </authorList>
    </citation>
    <scope>NUCLEOTIDE SEQUENCE [LARGE SCALE GENOMIC DNA]</scope>
    <source>
        <strain evidence="5 6">CLA-AA-H224</strain>
    </source>
</reference>
<dbReference type="PROSITE" id="PS51257">
    <property type="entry name" value="PROKAR_LIPOPROTEIN"/>
    <property type="match status" value="1"/>
</dbReference>
<feature type="region of interest" description="Disordered" evidence="2">
    <location>
        <begin position="149"/>
        <end position="175"/>
    </location>
</feature>
<feature type="domain" description="Serpin" evidence="4">
    <location>
        <begin position="79"/>
        <end position="468"/>
    </location>
</feature>
<gene>
    <name evidence="5" type="ORF">LKD48_05575</name>
</gene>
<accession>A0AAE3E2T7</accession>
<dbReference type="Gene3D" id="2.30.39.10">
    <property type="entry name" value="Alpha-1-antitrypsin, domain 1"/>
    <property type="match status" value="1"/>
</dbReference>
<feature type="chain" id="PRO_5042028697" description="Serpin domain-containing protein" evidence="3">
    <location>
        <begin position="26"/>
        <end position="469"/>
    </location>
</feature>
<keyword evidence="6" id="KW-1185">Reference proteome</keyword>
<dbReference type="Proteomes" id="UP001198200">
    <property type="component" value="Unassembled WGS sequence"/>
</dbReference>
<dbReference type="InterPro" id="IPR042178">
    <property type="entry name" value="Serpin_sf_1"/>
</dbReference>
<dbReference type="InterPro" id="IPR023796">
    <property type="entry name" value="Serpin_dom"/>
</dbReference>
<evidence type="ECO:0000256" key="3">
    <source>
        <dbReference type="SAM" id="SignalP"/>
    </source>
</evidence>
<dbReference type="GO" id="GO:0005615">
    <property type="term" value="C:extracellular space"/>
    <property type="evidence" value="ECO:0007669"/>
    <property type="project" value="InterPro"/>
</dbReference>
<dbReference type="PANTHER" id="PTHR11461:SF211">
    <property type="entry name" value="GH10112P-RELATED"/>
    <property type="match status" value="1"/>
</dbReference>
<dbReference type="SUPFAM" id="SSF56574">
    <property type="entry name" value="Serpins"/>
    <property type="match status" value="1"/>
</dbReference>
<keyword evidence="3" id="KW-0732">Signal</keyword>
<dbReference type="InterPro" id="IPR023795">
    <property type="entry name" value="Serpin_CS"/>
</dbReference>
<dbReference type="InterPro" id="IPR036186">
    <property type="entry name" value="Serpin_sf"/>
</dbReference>
<dbReference type="SMART" id="SM00093">
    <property type="entry name" value="SERPIN"/>
    <property type="match status" value="1"/>
</dbReference>
<evidence type="ECO:0000313" key="5">
    <source>
        <dbReference type="EMBL" id="MCC2221118.1"/>
    </source>
</evidence>
<dbReference type="RefSeq" id="WP_308731466.1">
    <property type="nucleotide sequence ID" value="NZ_JAJEQN010000010.1"/>
</dbReference>
<comment type="caution">
    <text evidence="5">The sequence shown here is derived from an EMBL/GenBank/DDBJ whole genome shotgun (WGS) entry which is preliminary data.</text>
</comment>
<dbReference type="InterPro" id="IPR042185">
    <property type="entry name" value="Serpin_sf_2"/>
</dbReference>
<dbReference type="PROSITE" id="PS00284">
    <property type="entry name" value="SERPIN"/>
    <property type="match status" value="1"/>
</dbReference>
<dbReference type="Gene3D" id="3.30.497.10">
    <property type="entry name" value="Antithrombin, subunit I, domain 2"/>
    <property type="match status" value="1"/>
</dbReference>
<proteinExistence type="inferred from homology"/>
<sequence length="469" mass="53087">MRRKNLMRLTAAMGMMMACSQVMQAAAPVWGNETVEETTAGSHDDLIEIPTLEDEEYPVDQGKQNYVDTIVQADNRIGSMLMEKLTAENKNVFISSYSIATALTLLSHCSENGGQIEQLKEFLDLNNMSESEILAAQEELAALLGTNKENQEDEEDENEASSDSSEEVVSVESDDYSIPKSILETANAMYVDEKMKMSSSFDDLADILSNTYQASLKRCDLSSAETMNEINDWVNEKTHGLIPSILDEPMDPSIRMTLLNAVYFKAAWVNAFEKELTDKQIFHGKEGDTSVDMMHQQDHFEYAENDEYQMIRLPYHGGCEMTVYLPKDSITTDKWSEKDYLYQLGLEADKQEWDSREVSLSMPKFEMEYGKELKDILKELGLEAIFDGCIYDRLTDEEMVAGSIYHKTAIKNDENGTEAAAVTMMLMEAMALLPEDDIVEMNMDHPFYFTISNTQTGLKLFEGCVYNLK</sequence>
<organism evidence="5 6">
    <name type="scientific">Anthropogastromicrobium aceti</name>
    <dbReference type="NCBI Taxonomy" id="2981768"/>
    <lineage>
        <taxon>Bacteria</taxon>
        <taxon>Bacillati</taxon>
        <taxon>Bacillota</taxon>
        <taxon>Clostridia</taxon>
        <taxon>Lachnospirales</taxon>
        <taxon>Lachnospiraceae</taxon>
        <taxon>Anthropogastromicrobium</taxon>
    </lineage>
</organism>
<protein>
    <recommendedName>
        <fullName evidence="4">Serpin domain-containing protein</fullName>
    </recommendedName>
</protein>
<evidence type="ECO:0000313" key="6">
    <source>
        <dbReference type="Proteomes" id="UP001198200"/>
    </source>
</evidence>